<dbReference type="InterPro" id="IPR013922">
    <property type="entry name" value="Cyclin_PHO80-like"/>
</dbReference>
<evidence type="ECO:0000313" key="2">
    <source>
        <dbReference type="EMBL" id="QLG73863.1"/>
    </source>
</evidence>
<reference evidence="2 3" key="1">
    <citation type="submission" date="2020-07" db="EMBL/GenBank/DDBJ databases">
        <title>The yeast mating-type switching endonuclease HO is a domesticated member of an unorthodox homing genetic element family.</title>
        <authorList>
            <person name="Coughlan A.Y."/>
            <person name="Lombardi L."/>
            <person name="Braun-Galleani S."/>
            <person name="Martos A.R."/>
            <person name="Galeote V."/>
            <person name="Bigey F."/>
            <person name="Dequin S."/>
            <person name="Byrne K.P."/>
            <person name="Wolfe K.H."/>
        </authorList>
    </citation>
    <scope>NUCLEOTIDE SEQUENCE [LARGE SCALE GENOMIC DNA]</scope>
    <source>
        <strain evidence="2 3">NRRL Y-6702</strain>
    </source>
</reference>
<sequence length="468" mass="52160">MYTMSSPSSMSGLAVTHSNSILPTPIPRSVPCVAQQQQHHQRQVSGDLSGQHLDDNMSSDDTESSALASFGVPSAAEGAQAKPLSRMISSSRIITTEETVSSSLSSNSPQRNLSMTSHGQPPPIMSGTIAMGHESDDNDTMIDANNREVTTGDLSLVRPSNHRYSENNGPMVAITREESIKNERELETEDEPDRSWLGKKKLLLDDDNNNNNDENDNNNKGAADSCEIENDDETTCASFDIATFPTLELLEMLTALLDKIVKSNDHLATLNGETNVGNENIHLNSNNVDSLESILSFRGKHVPQISLEHYFQRIQKYCPTTNDVFLSLLVYFDRISRKCNANHGGDSPHFQHSSSVQQQEQEQPQHSQQQQQAFVMDSHNIHRLLIAGVTVSTKFFSDFFYSNSRYARVGGISLQELNHLELQFLVLCDFELLVSTNELQRYADLLYKFWTCSTEVENQQKPNVSMAT</sequence>
<dbReference type="GO" id="GO:0019901">
    <property type="term" value="F:protein kinase binding"/>
    <property type="evidence" value="ECO:0007669"/>
    <property type="project" value="InterPro"/>
</dbReference>
<dbReference type="RefSeq" id="XP_037145589.1">
    <property type="nucleotide sequence ID" value="XM_037289694.1"/>
</dbReference>
<feature type="compositionally biased region" description="Acidic residues" evidence="1">
    <location>
        <begin position="205"/>
        <end position="216"/>
    </location>
</feature>
<dbReference type="EMBL" id="CP058609">
    <property type="protein sequence ID" value="QLG73863.1"/>
    <property type="molecule type" value="Genomic_DNA"/>
</dbReference>
<proteinExistence type="predicted"/>
<dbReference type="Pfam" id="PF08613">
    <property type="entry name" value="Cyclin"/>
    <property type="match status" value="1"/>
</dbReference>
<organism evidence="2 3">
    <name type="scientific">Zygotorulaspora mrakii</name>
    <name type="common">Zygosaccharomyces mrakii</name>
    <dbReference type="NCBI Taxonomy" id="42260"/>
    <lineage>
        <taxon>Eukaryota</taxon>
        <taxon>Fungi</taxon>
        <taxon>Dikarya</taxon>
        <taxon>Ascomycota</taxon>
        <taxon>Saccharomycotina</taxon>
        <taxon>Saccharomycetes</taxon>
        <taxon>Saccharomycetales</taxon>
        <taxon>Saccharomycetaceae</taxon>
        <taxon>Zygotorulaspora</taxon>
    </lineage>
</organism>
<evidence type="ECO:0000313" key="3">
    <source>
        <dbReference type="Proteomes" id="UP000509704"/>
    </source>
</evidence>
<dbReference type="GO" id="GO:0016538">
    <property type="term" value="F:cyclin-dependent protein serine/threonine kinase regulator activity"/>
    <property type="evidence" value="ECO:0007669"/>
    <property type="project" value="TreeGrafter"/>
</dbReference>
<dbReference type="PANTHER" id="PTHR15615">
    <property type="match status" value="1"/>
</dbReference>
<name>A0A7H9B5V6_ZYGMR</name>
<feature type="region of interest" description="Disordered" evidence="1">
    <location>
        <begin position="158"/>
        <end position="226"/>
    </location>
</feature>
<feature type="compositionally biased region" description="Low complexity" evidence="1">
    <location>
        <begin position="351"/>
        <end position="372"/>
    </location>
</feature>
<dbReference type="CDD" id="cd20558">
    <property type="entry name" value="CYCLIN_ScPCL7-like"/>
    <property type="match status" value="1"/>
</dbReference>
<feature type="compositionally biased region" description="Low complexity" evidence="1">
    <location>
        <begin position="97"/>
        <end position="114"/>
    </location>
</feature>
<dbReference type="AlphaFoldDB" id="A0A7H9B5V6"/>
<dbReference type="PANTHER" id="PTHR15615:SF94">
    <property type="entry name" value="PHO85 CYCLIN-6-RELATED"/>
    <property type="match status" value="1"/>
</dbReference>
<dbReference type="GO" id="GO:0000307">
    <property type="term" value="C:cyclin-dependent protein kinase holoenzyme complex"/>
    <property type="evidence" value="ECO:0007669"/>
    <property type="project" value="UniProtKB-ARBA"/>
</dbReference>
<gene>
    <name evidence="2" type="ORF">HG535_0F03740</name>
</gene>
<dbReference type="KEGG" id="zmk:HG535_0F03740"/>
<evidence type="ECO:0008006" key="4">
    <source>
        <dbReference type="Google" id="ProtNLM"/>
    </source>
</evidence>
<feature type="region of interest" description="Disordered" evidence="1">
    <location>
        <begin position="343"/>
        <end position="372"/>
    </location>
</feature>
<protein>
    <recommendedName>
        <fullName evidence="4">Cyclin</fullName>
    </recommendedName>
</protein>
<keyword evidence="3" id="KW-1185">Reference proteome</keyword>
<dbReference type="Gene3D" id="1.10.472.10">
    <property type="entry name" value="Cyclin-like"/>
    <property type="match status" value="1"/>
</dbReference>
<evidence type="ECO:0000256" key="1">
    <source>
        <dbReference type="SAM" id="MobiDB-lite"/>
    </source>
</evidence>
<dbReference type="OrthoDB" id="1060854at2759"/>
<dbReference type="GO" id="GO:0005634">
    <property type="term" value="C:nucleus"/>
    <property type="evidence" value="ECO:0007669"/>
    <property type="project" value="TreeGrafter"/>
</dbReference>
<feature type="region of interest" description="Disordered" evidence="1">
    <location>
        <begin position="97"/>
        <end position="143"/>
    </location>
</feature>
<dbReference type="Proteomes" id="UP000509704">
    <property type="component" value="Chromosome 6"/>
</dbReference>
<dbReference type="GeneID" id="59237622"/>
<accession>A0A7H9B5V6</accession>
<feature type="region of interest" description="Disordered" evidence="1">
    <location>
        <begin position="20"/>
        <end position="65"/>
    </location>
</feature>
<feature type="compositionally biased region" description="Basic and acidic residues" evidence="1">
    <location>
        <begin position="175"/>
        <end position="185"/>
    </location>
</feature>